<reference evidence="2" key="1">
    <citation type="submission" date="2021-02" db="EMBL/GenBank/DDBJ databases">
        <authorList>
            <person name="Nowell W R."/>
        </authorList>
    </citation>
    <scope>NUCLEOTIDE SEQUENCE</scope>
</reference>
<dbReference type="AlphaFoldDB" id="A0A815JME2"/>
<evidence type="ECO:0000313" key="2">
    <source>
        <dbReference type="EMBL" id="CAF1384043.1"/>
    </source>
</evidence>
<dbReference type="Proteomes" id="UP000663834">
    <property type="component" value="Unassembled WGS sequence"/>
</dbReference>
<accession>A0A815JME2</accession>
<evidence type="ECO:0000313" key="3">
    <source>
        <dbReference type="Proteomes" id="UP000663834"/>
    </source>
</evidence>
<gene>
    <name evidence="2" type="ORF">KQP761_LOCUS8861</name>
</gene>
<proteinExistence type="predicted"/>
<protein>
    <submittedName>
        <fullName evidence="2">Uncharacterized protein</fullName>
    </submittedName>
</protein>
<dbReference type="EMBL" id="CAJNOW010003522">
    <property type="protein sequence ID" value="CAF1384043.1"/>
    <property type="molecule type" value="Genomic_DNA"/>
</dbReference>
<name>A0A815JME2_9BILA</name>
<sequence length="821" mass="95465">PFKYRFLIMAKRPHWYKRLNDIDSCNVEFCEILTSSYGLEDFFSNEPYLVSIFKNYRSKKLNDLTLFWCFIISFMHWSGETKLYDSEKMDYVNLKLFGILRGNSGLYERFIYWVIGKRNFIHESTSLDKKLPSLEYLYITRLLIGTRVYKYDKEALDYLQPVLQNMRANRESFQGLLNSCQNKRAEACQRRGADIIERMSVIFQNLFDTLKVLQSIESIQFDRIRKNTLEEIKTKINNVFYSNEIIEGDDDCIYPDGVDLKELIEVQIKSVKKIPLQSMKVGISAAKAAVKFFKKVLLPQSIQLFSVDMVDVKNDIVSELKVIQNPMNCFSVSDLTYNSIFHNHKRDNVDVKEILSSLEKKHFLKRGKFLKVGTRLLDSWMKILPNPANDQEIYCFRNELNKSYQIELEKYISLYESGIDHKSSLTETSESILLTQRRWIEQLRWKLGNSAIQPNSSELIMVTHSPEKQMAQTERSASFESSITFNVYNTYGSISTRLDMFQDIIHCFAHSPMDSQTTYVNINESLSASQCMNYSRIIECCDDMVVENNEHILEDNHIDIDEYIIHDCLSDLTAQVDNLIKTTDEEIADLNSNQNFSSLESSKQLTASNDSLMSEGMKMLCKRILLTDSVILSSTKLNKICKTNMIDVRKVCNLLIEHGLLSLENKLLANKFTYHESYIKQLPRNKAYLVDFSLTLVKFGIVNFEAYYETLKTIDTKNGTYLTPHGLSVLRQKPYSDLKIVINEESVVEPSKESYRKLFDPSKGNKFSGKYKDVVETDQTINIESELENSITITKRQRGLTDKAKEYQEQRMQTKKKKNNQ</sequence>
<evidence type="ECO:0000256" key="1">
    <source>
        <dbReference type="SAM" id="MobiDB-lite"/>
    </source>
</evidence>
<organism evidence="2 3">
    <name type="scientific">Rotaria magnacalcarata</name>
    <dbReference type="NCBI Taxonomy" id="392030"/>
    <lineage>
        <taxon>Eukaryota</taxon>
        <taxon>Metazoa</taxon>
        <taxon>Spiralia</taxon>
        <taxon>Gnathifera</taxon>
        <taxon>Rotifera</taxon>
        <taxon>Eurotatoria</taxon>
        <taxon>Bdelloidea</taxon>
        <taxon>Philodinida</taxon>
        <taxon>Philodinidae</taxon>
        <taxon>Rotaria</taxon>
    </lineage>
</organism>
<comment type="caution">
    <text evidence="2">The sequence shown here is derived from an EMBL/GenBank/DDBJ whole genome shotgun (WGS) entry which is preliminary data.</text>
</comment>
<feature type="compositionally biased region" description="Basic and acidic residues" evidence="1">
    <location>
        <begin position="799"/>
        <end position="809"/>
    </location>
</feature>
<feature type="non-terminal residue" evidence="2">
    <location>
        <position position="1"/>
    </location>
</feature>
<feature type="region of interest" description="Disordered" evidence="1">
    <location>
        <begin position="798"/>
        <end position="821"/>
    </location>
</feature>